<accession>A0A1J1IYN9</accession>
<evidence type="ECO:0000256" key="1">
    <source>
        <dbReference type="SAM" id="MobiDB-lite"/>
    </source>
</evidence>
<dbReference type="AlphaFoldDB" id="A0A1J1IYN9"/>
<feature type="region of interest" description="Disordered" evidence="1">
    <location>
        <begin position="1"/>
        <end position="28"/>
    </location>
</feature>
<evidence type="ECO:0000313" key="3">
    <source>
        <dbReference type="Proteomes" id="UP000183832"/>
    </source>
</evidence>
<gene>
    <name evidence="2" type="ORF">CLUMA_CG017863</name>
</gene>
<proteinExistence type="predicted"/>
<reference evidence="2 3" key="1">
    <citation type="submission" date="2015-04" db="EMBL/GenBank/DDBJ databases">
        <authorList>
            <person name="Syromyatnikov M.Y."/>
            <person name="Popov V.N."/>
        </authorList>
    </citation>
    <scope>NUCLEOTIDE SEQUENCE [LARGE SCALE GENOMIC DNA]</scope>
</reference>
<name>A0A1J1IYN9_9DIPT</name>
<keyword evidence="3" id="KW-1185">Reference proteome</keyword>
<dbReference type="EMBL" id="CVRI01000063">
    <property type="protein sequence ID" value="CRL04810.1"/>
    <property type="molecule type" value="Genomic_DNA"/>
</dbReference>
<protein>
    <submittedName>
        <fullName evidence="2">CLUMA_CG017863, isoform A</fullName>
    </submittedName>
</protein>
<organism evidence="2 3">
    <name type="scientific">Clunio marinus</name>
    <dbReference type="NCBI Taxonomy" id="568069"/>
    <lineage>
        <taxon>Eukaryota</taxon>
        <taxon>Metazoa</taxon>
        <taxon>Ecdysozoa</taxon>
        <taxon>Arthropoda</taxon>
        <taxon>Hexapoda</taxon>
        <taxon>Insecta</taxon>
        <taxon>Pterygota</taxon>
        <taxon>Neoptera</taxon>
        <taxon>Endopterygota</taxon>
        <taxon>Diptera</taxon>
        <taxon>Nematocera</taxon>
        <taxon>Chironomoidea</taxon>
        <taxon>Chironomidae</taxon>
        <taxon>Clunio</taxon>
    </lineage>
</organism>
<dbReference type="Proteomes" id="UP000183832">
    <property type="component" value="Unassembled WGS sequence"/>
</dbReference>
<evidence type="ECO:0000313" key="2">
    <source>
        <dbReference type="EMBL" id="CRL04810.1"/>
    </source>
</evidence>
<sequence>MRQNENKPKTRQLCSSTEQQEKRRLQVSKKTTKTLHSCIHISTSQTVGLVLQSLLSHNVSEDIKV</sequence>